<name>A0A838Y260_9NEIS</name>
<dbReference type="GO" id="GO:0016998">
    <property type="term" value="P:cell wall macromolecule catabolic process"/>
    <property type="evidence" value="ECO:0007669"/>
    <property type="project" value="InterPro"/>
</dbReference>
<evidence type="ECO:0000313" key="3">
    <source>
        <dbReference type="Proteomes" id="UP000545606"/>
    </source>
</evidence>
<dbReference type="GO" id="GO:0004568">
    <property type="term" value="F:chitinase activity"/>
    <property type="evidence" value="ECO:0007669"/>
    <property type="project" value="InterPro"/>
</dbReference>
<dbReference type="Proteomes" id="UP000545606">
    <property type="component" value="Unassembled WGS sequence"/>
</dbReference>
<proteinExistence type="predicted"/>
<keyword evidence="2" id="KW-0378">Hydrolase</keyword>
<dbReference type="PANTHER" id="PTHR34408">
    <property type="entry name" value="FAMILY PROTEIN, PUTATIVE-RELATED"/>
    <property type="match status" value="1"/>
</dbReference>
<protein>
    <submittedName>
        <fullName evidence="2">Glycoside hydrolase family 19 protein</fullName>
    </submittedName>
</protein>
<keyword evidence="3" id="KW-1185">Reference proteome</keyword>
<sequence>MNLTTNILQAGTGCTAAAAAKWLPAIQTACDKYQINTRLRVAAFLAQIGHESGRLVYVREIWGPTVQQRGYEGRKDLGNTQPGDGLLFRGRGLIQITGRVNYAAMGQALGLPLLAHPELLEQPANAALSAGQFWQREGINRFADAGDIDGVSDMVNRGHKTAAIGDANGFAERKALYLAALKAIPT</sequence>
<dbReference type="AlphaFoldDB" id="A0A838Y260"/>
<dbReference type="EMBL" id="JACERN010000026">
    <property type="protein sequence ID" value="MBA4708756.1"/>
    <property type="molecule type" value="Genomic_DNA"/>
</dbReference>
<dbReference type="PANTHER" id="PTHR34408:SF1">
    <property type="entry name" value="GLYCOSYL HYDROLASE FAMILY 19 DOMAIN-CONTAINING PROTEIN HI_1415"/>
    <property type="match status" value="1"/>
</dbReference>
<evidence type="ECO:0000259" key="1">
    <source>
        <dbReference type="Pfam" id="PF00182"/>
    </source>
</evidence>
<dbReference type="InterPro" id="IPR000726">
    <property type="entry name" value="Glyco_hydro_19_cat"/>
</dbReference>
<accession>A0A838Y260</accession>
<dbReference type="SUPFAM" id="SSF53955">
    <property type="entry name" value="Lysozyme-like"/>
    <property type="match status" value="1"/>
</dbReference>
<dbReference type="RefSeq" id="WP_181835903.1">
    <property type="nucleotide sequence ID" value="NZ_JACERN010000026.1"/>
</dbReference>
<dbReference type="Gene3D" id="1.10.530.10">
    <property type="match status" value="1"/>
</dbReference>
<comment type="caution">
    <text evidence="2">The sequence shown here is derived from an EMBL/GenBank/DDBJ whole genome shotgun (WGS) entry which is preliminary data.</text>
</comment>
<gene>
    <name evidence="2" type="ORF">H2Z84_10225</name>
</gene>
<dbReference type="InterPro" id="IPR023346">
    <property type="entry name" value="Lysozyme-like_dom_sf"/>
</dbReference>
<evidence type="ECO:0000313" key="2">
    <source>
        <dbReference type="EMBL" id="MBA4708756.1"/>
    </source>
</evidence>
<organism evidence="2 3">
    <name type="scientific">Aquitalea aquatica</name>
    <dbReference type="NCBI Taxonomy" id="3044273"/>
    <lineage>
        <taxon>Bacteria</taxon>
        <taxon>Pseudomonadati</taxon>
        <taxon>Pseudomonadota</taxon>
        <taxon>Betaproteobacteria</taxon>
        <taxon>Neisseriales</taxon>
        <taxon>Chromobacteriaceae</taxon>
        <taxon>Aquitalea</taxon>
    </lineage>
</organism>
<reference evidence="2 3" key="1">
    <citation type="submission" date="2020-07" db="EMBL/GenBank/DDBJ databases">
        <title>Draft genome sequence of violacein-producing bacteria and related species.</title>
        <authorList>
            <person name="Wilson H.S."/>
            <person name="De Leon M.E."/>
        </authorList>
    </citation>
    <scope>NUCLEOTIDE SEQUENCE [LARGE SCALE GENOMIC DNA]</scope>
    <source>
        <strain evidence="2 3">HSC-21Su07</strain>
    </source>
</reference>
<feature type="domain" description="Glycoside hydrolase family 19 catalytic" evidence="1">
    <location>
        <begin position="18"/>
        <end position="134"/>
    </location>
</feature>
<dbReference type="GO" id="GO:0006032">
    <property type="term" value="P:chitin catabolic process"/>
    <property type="evidence" value="ECO:0007669"/>
    <property type="project" value="InterPro"/>
</dbReference>
<dbReference type="Pfam" id="PF00182">
    <property type="entry name" value="Glyco_hydro_19"/>
    <property type="match status" value="1"/>
</dbReference>
<dbReference type="InterPro" id="IPR052354">
    <property type="entry name" value="Cell_Wall_Dynamics_Protein"/>
</dbReference>